<dbReference type="Gramene" id="OB09G16200.1">
    <property type="protein sequence ID" value="OB09G16200.1"/>
    <property type="gene ID" value="OB09G16200"/>
</dbReference>
<protein>
    <submittedName>
        <fullName evidence="2">Uncharacterized protein</fullName>
    </submittedName>
</protein>
<feature type="region of interest" description="Disordered" evidence="1">
    <location>
        <begin position="211"/>
        <end position="236"/>
    </location>
</feature>
<feature type="region of interest" description="Disordered" evidence="1">
    <location>
        <begin position="91"/>
        <end position="136"/>
    </location>
</feature>
<feature type="compositionally biased region" description="Basic residues" evidence="1">
    <location>
        <begin position="211"/>
        <end position="230"/>
    </location>
</feature>
<reference evidence="2" key="1">
    <citation type="journal article" date="2013" name="Nat. Commun.">
        <title>Whole-genome sequencing of Oryza brachyantha reveals mechanisms underlying Oryza genome evolution.</title>
        <authorList>
            <person name="Chen J."/>
            <person name="Huang Q."/>
            <person name="Gao D."/>
            <person name="Wang J."/>
            <person name="Lang Y."/>
            <person name="Liu T."/>
            <person name="Li B."/>
            <person name="Bai Z."/>
            <person name="Luis Goicoechea J."/>
            <person name="Liang C."/>
            <person name="Chen C."/>
            <person name="Zhang W."/>
            <person name="Sun S."/>
            <person name="Liao Y."/>
            <person name="Zhang X."/>
            <person name="Yang L."/>
            <person name="Song C."/>
            <person name="Wang M."/>
            <person name="Shi J."/>
            <person name="Liu G."/>
            <person name="Liu J."/>
            <person name="Zhou H."/>
            <person name="Zhou W."/>
            <person name="Yu Q."/>
            <person name="An N."/>
            <person name="Chen Y."/>
            <person name="Cai Q."/>
            <person name="Wang B."/>
            <person name="Liu B."/>
            <person name="Min J."/>
            <person name="Huang Y."/>
            <person name="Wu H."/>
            <person name="Li Z."/>
            <person name="Zhang Y."/>
            <person name="Yin Y."/>
            <person name="Song W."/>
            <person name="Jiang J."/>
            <person name="Jackson S.A."/>
            <person name="Wing R.A."/>
            <person name="Wang J."/>
            <person name="Chen M."/>
        </authorList>
    </citation>
    <scope>NUCLEOTIDE SEQUENCE [LARGE SCALE GENOMIC DNA]</scope>
    <source>
        <strain evidence="2">cv. IRGC 101232</strain>
    </source>
</reference>
<proteinExistence type="predicted"/>
<feature type="compositionally biased region" description="Basic and acidic residues" evidence="1">
    <location>
        <begin position="104"/>
        <end position="123"/>
    </location>
</feature>
<evidence type="ECO:0000313" key="2">
    <source>
        <dbReference type="EnsemblPlants" id="OB09G16200.1"/>
    </source>
</evidence>
<keyword evidence="3" id="KW-1185">Reference proteome</keyword>
<sequence>MLHLFASLSAQGHIEVSYLGVAGAGGEAAGHVNDEAVADVVLLQPLKRRVDVVHLDHLHIGVDAVLAGHVEHGLAFPDAADAVAGDALPTGHDGAGRQLQQPGRHAEEYNLPHRLHQGEERRDRVPRRRRVEDAVHGAGRRRHLARVAADEELVGAKVLQRLLPLPRRRADYGHTHAERLAELDGEVAEPAEADNAQVLARRVQAVEHHRAVHRHAGAKQRSRLVQRHPRRDAEHV</sequence>
<dbReference type="Proteomes" id="UP000006038">
    <property type="component" value="Chromosome 9"/>
</dbReference>
<organism evidence="2">
    <name type="scientific">Oryza brachyantha</name>
    <name type="common">malo sina</name>
    <dbReference type="NCBI Taxonomy" id="4533"/>
    <lineage>
        <taxon>Eukaryota</taxon>
        <taxon>Viridiplantae</taxon>
        <taxon>Streptophyta</taxon>
        <taxon>Embryophyta</taxon>
        <taxon>Tracheophyta</taxon>
        <taxon>Spermatophyta</taxon>
        <taxon>Magnoliopsida</taxon>
        <taxon>Liliopsida</taxon>
        <taxon>Poales</taxon>
        <taxon>Poaceae</taxon>
        <taxon>BOP clade</taxon>
        <taxon>Oryzoideae</taxon>
        <taxon>Oryzeae</taxon>
        <taxon>Oryzinae</taxon>
        <taxon>Oryza</taxon>
    </lineage>
</organism>
<accession>J3MX91</accession>
<reference evidence="2" key="2">
    <citation type="submission" date="2013-04" db="UniProtKB">
        <authorList>
            <consortium name="EnsemblPlants"/>
        </authorList>
    </citation>
    <scope>IDENTIFICATION</scope>
</reference>
<evidence type="ECO:0000313" key="3">
    <source>
        <dbReference type="Proteomes" id="UP000006038"/>
    </source>
</evidence>
<evidence type="ECO:0000256" key="1">
    <source>
        <dbReference type="SAM" id="MobiDB-lite"/>
    </source>
</evidence>
<dbReference type="AntiFam" id="ANF00156">
    <property type="entry name" value="Shadow ORF (opposite yahK)"/>
</dbReference>
<dbReference type="EnsemblPlants" id="OB09G16200.1">
    <property type="protein sequence ID" value="OB09G16200.1"/>
    <property type="gene ID" value="OB09G16200"/>
</dbReference>
<dbReference type="HOGENOM" id="CLU_1178004_0_0_1"/>
<dbReference type="AlphaFoldDB" id="J3MX91"/>
<name>J3MX91_ORYBR</name>